<proteinExistence type="predicted"/>
<dbReference type="EMBL" id="JANPWB010000010">
    <property type="protein sequence ID" value="KAJ1143055.1"/>
    <property type="molecule type" value="Genomic_DNA"/>
</dbReference>
<protein>
    <submittedName>
        <fullName evidence="1">Uncharacterized protein</fullName>
    </submittedName>
</protein>
<comment type="caution">
    <text evidence="1">The sequence shown here is derived from an EMBL/GenBank/DDBJ whole genome shotgun (WGS) entry which is preliminary data.</text>
</comment>
<evidence type="ECO:0000313" key="1">
    <source>
        <dbReference type="EMBL" id="KAJ1143055.1"/>
    </source>
</evidence>
<keyword evidence="2" id="KW-1185">Reference proteome</keyword>
<dbReference type="AlphaFoldDB" id="A0AAV7QSU3"/>
<reference evidence="1" key="1">
    <citation type="journal article" date="2022" name="bioRxiv">
        <title>Sequencing and chromosome-scale assembly of the giantPleurodeles waltlgenome.</title>
        <authorList>
            <person name="Brown T."/>
            <person name="Elewa A."/>
            <person name="Iarovenko S."/>
            <person name="Subramanian E."/>
            <person name="Araus A.J."/>
            <person name="Petzold A."/>
            <person name="Susuki M."/>
            <person name="Suzuki K.-i.T."/>
            <person name="Hayashi T."/>
            <person name="Toyoda A."/>
            <person name="Oliveira C."/>
            <person name="Osipova E."/>
            <person name="Leigh N.D."/>
            <person name="Simon A."/>
            <person name="Yun M.H."/>
        </authorList>
    </citation>
    <scope>NUCLEOTIDE SEQUENCE</scope>
    <source>
        <strain evidence="1">20211129_DDA</strain>
        <tissue evidence="1">Liver</tissue>
    </source>
</reference>
<organism evidence="1 2">
    <name type="scientific">Pleurodeles waltl</name>
    <name type="common">Iberian ribbed newt</name>
    <dbReference type="NCBI Taxonomy" id="8319"/>
    <lineage>
        <taxon>Eukaryota</taxon>
        <taxon>Metazoa</taxon>
        <taxon>Chordata</taxon>
        <taxon>Craniata</taxon>
        <taxon>Vertebrata</taxon>
        <taxon>Euteleostomi</taxon>
        <taxon>Amphibia</taxon>
        <taxon>Batrachia</taxon>
        <taxon>Caudata</taxon>
        <taxon>Salamandroidea</taxon>
        <taxon>Salamandridae</taxon>
        <taxon>Pleurodelinae</taxon>
        <taxon>Pleurodeles</taxon>
    </lineage>
</organism>
<dbReference type="Proteomes" id="UP001066276">
    <property type="component" value="Chromosome 6"/>
</dbReference>
<name>A0AAV7QSU3_PLEWA</name>
<accession>A0AAV7QSU3</accession>
<sequence>MLDRPRGLTHSTNSCRLIYLLNRRCAALSDGHQPSDITLVTSGAATRQEDCSAAAASHAVLVRRRQSLFRSEKKKLKSGGGRLSLGARAALNEKACFSLLVHRLTHLNTGERS</sequence>
<gene>
    <name evidence="1" type="ORF">NDU88_009367</name>
</gene>
<evidence type="ECO:0000313" key="2">
    <source>
        <dbReference type="Proteomes" id="UP001066276"/>
    </source>
</evidence>